<evidence type="ECO:0000313" key="9">
    <source>
        <dbReference type="Proteomes" id="UP000280344"/>
    </source>
</evidence>
<dbReference type="AlphaFoldDB" id="A0A3S9PV97"/>
<dbReference type="EMBL" id="CP034593">
    <property type="protein sequence ID" value="AZQ76258.1"/>
    <property type="molecule type" value="Genomic_DNA"/>
</dbReference>
<dbReference type="RefSeq" id="WP_126703067.1">
    <property type="nucleotide sequence ID" value="NZ_CP034593.1"/>
</dbReference>
<dbReference type="OrthoDB" id="9803065at2"/>
<feature type="transmembrane region" description="Helical" evidence="6">
    <location>
        <begin position="59"/>
        <end position="82"/>
    </location>
</feature>
<comment type="similarity">
    <text evidence="2">Belongs to the DsbD family.</text>
</comment>
<keyword evidence="5 6" id="KW-0472">Membrane</keyword>
<keyword evidence="9" id="KW-1185">Reference proteome</keyword>
<feature type="transmembrane region" description="Helical" evidence="6">
    <location>
        <begin position="88"/>
        <end position="111"/>
    </location>
</feature>
<gene>
    <name evidence="8" type="ORF">EJ997_01805</name>
</gene>
<dbReference type="InterPro" id="IPR003834">
    <property type="entry name" value="Cyt_c_assmbl_TM_dom"/>
</dbReference>
<feature type="transmembrane region" description="Helical" evidence="6">
    <location>
        <begin position="6"/>
        <end position="31"/>
    </location>
</feature>
<evidence type="ECO:0000256" key="6">
    <source>
        <dbReference type="SAM" id="Phobius"/>
    </source>
</evidence>
<protein>
    <submittedName>
        <fullName evidence="8">Cytochrome c biogenesis protein CcdA</fullName>
    </submittedName>
</protein>
<proteinExistence type="inferred from homology"/>
<sequence length="236" mass="24427">MSIALVFLAGFVSFLSPCFLPVVPVFSTYVAGTSPARPGSEGGAVLTATRTRAAARASVFVLAFSTVFAGLWILVGLIGYVVGDFRDTLTIVGGIILIALGLHVAGLLRIPALDRTIRAKVDGDSDPSVRRAALLGLAFGAGWTPCIGPVLGGVIGIATTQSVAEGALLLAVYCAGLGIPFILVATGLGDVLERTAWIKRHYRTIELVLGLFLIVIGFLMISGLLERLAALVPAVV</sequence>
<feature type="transmembrane region" description="Helical" evidence="6">
    <location>
        <begin position="204"/>
        <end position="225"/>
    </location>
</feature>
<dbReference type="GO" id="GO:0017004">
    <property type="term" value="P:cytochrome complex assembly"/>
    <property type="evidence" value="ECO:0007669"/>
    <property type="project" value="InterPro"/>
</dbReference>
<reference evidence="8 9" key="1">
    <citation type="submission" date="2018-12" db="EMBL/GenBank/DDBJ databases">
        <title>Complete genome sequence of Flaviflexus sp. H23T48.</title>
        <authorList>
            <person name="Bae J.-W."/>
            <person name="Lee J.-Y."/>
        </authorList>
    </citation>
    <scope>NUCLEOTIDE SEQUENCE [LARGE SCALE GENOMIC DNA]</scope>
    <source>
        <strain evidence="8 9">H23T48</strain>
    </source>
</reference>
<evidence type="ECO:0000256" key="3">
    <source>
        <dbReference type="ARBA" id="ARBA00022692"/>
    </source>
</evidence>
<comment type="subcellular location">
    <subcellularLocation>
        <location evidence="1">Membrane</location>
        <topology evidence="1">Multi-pass membrane protein</topology>
    </subcellularLocation>
</comment>
<dbReference type="GO" id="GO:0016020">
    <property type="term" value="C:membrane"/>
    <property type="evidence" value="ECO:0007669"/>
    <property type="project" value="UniProtKB-SubCell"/>
</dbReference>
<accession>A0A3S9PV97</accession>
<feature type="domain" description="Cytochrome C biogenesis protein transmembrane" evidence="7">
    <location>
        <begin position="3"/>
        <end position="222"/>
    </location>
</feature>
<dbReference type="InterPro" id="IPR051790">
    <property type="entry name" value="Cytochrome_c-biogenesis_DsbD"/>
</dbReference>
<keyword evidence="3 6" id="KW-0812">Transmembrane</keyword>
<feature type="transmembrane region" description="Helical" evidence="6">
    <location>
        <begin position="132"/>
        <end position="158"/>
    </location>
</feature>
<evidence type="ECO:0000256" key="4">
    <source>
        <dbReference type="ARBA" id="ARBA00022989"/>
    </source>
</evidence>
<organism evidence="8 9">
    <name type="scientific">Flaviflexus ciconiae</name>
    <dbReference type="NCBI Taxonomy" id="2496867"/>
    <lineage>
        <taxon>Bacteria</taxon>
        <taxon>Bacillati</taxon>
        <taxon>Actinomycetota</taxon>
        <taxon>Actinomycetes</taxon>
        <taxon>Actinomycetales</taxon>
        <taxon>Actinomycetaceae</taxon>
        <taxon>Flaviflexus</taxon>
    </lineage>
</organism>
<keyword evidence="4 6" id="KW-1133">Transmembrane helix</keyword>
<evidence type="ECO:0000313" key="8">
    <source>
        <dbReference type="EMBL" id="AZQ76258.1"/>
    </source>
</evidence>
<evidence type="ECO:0000259" key="7">
    <source>
        <dbReference type="Pfam" id="PF02683"/>
    </source>
</evidence>
<dbReference type="Pfam" id="PF02683">
    <property type="entry name" value="DsbD_TM"/>
    <property type="match status" value="1"/>
</dbReference>
<feature type="transmembrane region" description="Helical" evidence="6">
    <location>
        <begin position="170"/>
        <end position="192"/>
    </location>
</feature>
<dbReference type="PANTHER" id="PTHR31272">
    <property type="entry name" value="CYTOCHROME C-TYPE BIOGENESIS PROTEIN HI_1454-RELATED"/>
    <property type="match status" value="1"/>
</dbReference>
<evidence type="ECO:0000256" key="5">
    <source>
        <dbReference type="ARBA" id="ARBA00023136"/>
    </source>
</evidence>
<evidence type="ECO:0000256" key="2">
    <source>
        <dbReference type="ARBA" id="ARBA00006143"/>
    </source>
</evidence>
<dbReference type="PANTHER" id="PTHR31272:SF4">
    <property type="entry name" value="CYTOCHROME C-TYPE BIOGENESIS PROTEIN HI_1454-RELATED"/>
    <property type="match status" value="1"/>
</dbReference>
<dbReference type="Proteomes" id="UP000280344">
    <property type="component" value="Chromosome"/>
</dbReference>
<evidence type="ECO:0000256" key="1">
    <source>
        <dbReference type="ARBA" id="ARBA00004141"/>
    </source>
</evidence>
<dbReference type="KEGG" id="flh:EJ997_01805"/>
<name>A0A3S9PV97_9ACTO</name>